<dbReference type="SUPFAM" id="SSF55811">
    <property type="entry name" value="Nudix"/>
    <property type="match status" value="1"/>
</dbReference>
<reference evidence="6" key="1">
    <citation type="journal article" date="2015" name="BMC Genomics">
        <title>Genome mining reveals unlocked bioactive potential of marine Gram-negative bacteria.</title>
        <authorList>
            <person name="Machado H."/>
            <person name="Sonnenschein E.C."/>
            <person name="Melchiorsen J."/>
            <person name="Gram L."/>
        </authorList>
    </citation>
    <scope>NUCLEOTIDE SEQUENCE</scope>
    <source>
        <strain evidence="6">S2052</strain>
    </source>
</reference>
<comment type="cofactor">
    <cofactor evidence="1">
        <name>Mg(2+)</name>
        <dbReference type="ChEBI" id="CHEBI:18420"/>
    </cofactor>
</comment>
<evidence type="ECO:0000256" key="1">
    <source>
        <dbReference type="ARBA" id="ARBA00001946"/>
    </source>
</evidence>
<dbReference type="InterPro" id="IPR000086">
    <property type="entry name" value="NUDIX_hydrolase_dom"/>
</dbReference>
<gene>
    <name evidence="6" type="ORF">TW71_16140</name>
</gene>
<dbReference type="GO" id="GO:0005737">
    <property type="term" value="C:cytoplasm"/>
    <property type="evidence" value="ECO:0007669"/>
    <property type="project" value="TreeGrafter"/>
</dbReference>
<dbReference type="CDD" id="cd02883">
    <property type="entry name" value="NUDIX_Hydrolase"/>
    <property type="match status" value="1"/>
</dbReference>
<dbReference type="InterPro" id="IPR000326">
    <property type="entry name" value="PAP2/HPO"/>
</dbReference>
<evidence type="ECO:0000256" key="4">
    <source>
        <dbReference type="ARBA" id="ARBA00022801"/>
    </source>
</evidence>
<dbReference type="CDD" id="cd01610">
    <property type="entry name" value="PAP2_like"/>
    <property type="match status" value="1"/>
</dbReference>
<dbReference type="Gene3D" id="3.90.79.10">
    <property type="entry name" value="Nucleoside Triphosphate Pyrophosphohydrolase"/>
    <property type="match status" value="1"/>
</dbReference>
<keyword evidence="4" id="KW-0378">Hydrolase</keyword>
<comment type="caution">
    <text evidence="6">The sequence shown here is derived from an EMBL/GenBank/DDBJ whole genome shotgun (WGS) entry which is preliminary data.</text>
</comment>
<dbReference type="Pfam" id="PF00293">
    <property type="entry name" value="NUDIX"/>
    <property type="match status" value="1"/>
</dbReference>
<evidence type="ECO:0000256" key="3">
    <source>
        <dbReference type="ARBA" id="ARBA00022723"/>
    </source>
</evidence>
<sequence length="475" mass="53631">MTIFKQLDRVFLFFTLTFFSSLLFAEQKQPEIEGAACVIRADDKLVLVNEILTGKSWLPAGNVKRGEKPESAAQRETWEETGLVVSINKVLGQRNNTIYYDCISDSEIVAFHIDDSFDAHQLPIWFAPHYGVEIASAMLISPEMINAQEYRFPEQLKRIAGYFEQATPQPVRYVDNLVESAPTFNQMELAWLNEFRLLLDKLPTHAEAIIEELFKLSLQLNHPIILLVLFPYLYWRFGRDFSYKVFFAVTITSLIVLLAKQGFQLPPPQVYLASRALPQFSGYSLPSLPFAVWMCVITLLLNKMRENGPDYLAATSVGLIAWLAISSFYTGTHFIVDMVSGLLIGGLCAWHLIRLDNKPDVELMTLIQSKALWFVLIAAGLVMVSVWPIPVFGIWLGIIGTALGVIYTADENEKKITAELTIPITISMVAIYWLFEYSEVLVSRSSVLSFGLDAIRYPVLMILFAVSVRKFAKAA</sequence>
<dbReference type="AlphaFoldDB" id="A0A837G5Z1"/>
<evidence type="ECO:0000256" key="5">
    <source>
        <dbReference type="ARBA" id="ARBA00022842"/>
    </source>
</evidence>
<comment type="similarity">
    <text evidence="2">Belongs to the Nudix hydrolase family.</text>
</comment>
<dbReference type="SUPFAM" id="SSF48317">
    <property type="entry name" value="Acid phosphatase/Vanadium-dependent haloperoxidase"/>
    <property type="match status" value="1"/>
</dbReference>
<dbReference type="EMBL" id="JXXR01000017">
    <property type="protein sequence ID" value="KJY70400.1"/>
    <property type="molecule type" value="Genomic_DNA"/>
</dbReference>
<dbReference type="GO" id="GO:0016818">
    <property type="term" value="F:hydrolase activity, acting on acid anhydrides, in phosphorus-containing anhydrides"/>
    <property type="evidence" value="ECO:0007669"/>
    <property type="project" value="TreeGrafter"/>
</dbReference>
<keyword evidence="3" id="KW-0479">Metal-binding</keyword>
<dbReference type="InterPro" id="IPR020084">
    <property type="entry name" value="NUDIX_hydrolase_CS"/>
</dbReference>
<organism evidence="6">
    <name type="scientific">Vibrio coralliilyticus</name>
    <dbReference type="NCBI Taxonomy" id="190893"/>
    <lineage>
        <taxon>Bacteria</taxon>
        <taxon>Pseudomonadati</taxon>
        <taxon>Pseudomonadota</taxon>
        <taxon>Gammaproteobacteria</taxon>
        <taxon>Vibrionales</taxon>
        <taxon>Vibrionaceae</taxon>
        <taxon>Vibrio</taxon>
    </lineage>
</organism>
<dbReference type="PROSITE" id="PS51462">
    <property type="entry name" value="NUDIX"/>
    <property type="match status" value="1"/>
</dbReference>
<proteinExistence type="inferred from homology"/>
<dbReference type="Pfam" id="PF01569">
    <property type="entry name" value="PAP2"/>
    <property type="match status" value="1"/>
</dbReference>
<dbReference type="InterPro" id="IPR015797">
    <property type="entry name" value="NUDIX_hydrolase-like_dom_sf"/>
</dbReference>
<keyword evidence="5" id="KW-0460">Magnesium</keyword>
<evidence type="ECO:0000313" key="6">
    <source>
        <dbReference type="EMBL" id="KJY70400.1"/>
    </source>
</evidence>
<dbReference type="PANTHER" id="PTHR43758:SF8">
    <property type="entry name" value="8-OXO-DGTP DIPHOSPHATASE YTKD-RELATED"/>
    <property type="match status" value="1"/>
</dbReference>
<protein>
    <submittedName>
        <fullName evidence="6">Phospholipid phosphatase</fullName>
    </submittedName>
</protein>
<dbReference type="GO" id="GO:0046872">
    <property type="term" value="F:metal ion binding"/>
    <property type="evidence" value="ECO:0007669"/>
    <property type="project" value="UniProtKB-KW"/>
</dbReference>
<dbReference type="PANTHER" id="PTHR43758">
    <property type="entry name" value="7,8-DIHYDRO-8-OXOGUANINE TRIPHOSPHATASE"/>
    <property type="match status" value="1"/>
</dbReference>
<dbReference type="PROSITE" id="PS00893">
    <property type="entry name" value="NUDIX_BOX"/>
    <property type="match status" value="1"/>
</dbReference>
<dbReference type="RefSeq" id="WP_045986587.1">
    <property type="nucleotide sequence ID" value="NZ_CP063051.1"/>
</dbReference>
<accession>A0A837G5Z1</accession>
<evidence type="ECO:0000256" key="2">
    <source>
        <dbReference type="ARBA" id="ARBA00005582"/>
    </source>
</evidence>
<name>A0A837G5Z1_9VIBR</name>
<dbReference type="InterPro" id="IPR036938">
    <property type="entry name" value="PAP2/HPO_sf"/>
</dbReference>